<comment type="caution">
    <text evidence="2">The sequence shown here is derived from an EMBL/GenBank/DDBJ whole genome shotgun (WGS) entry which is preliminary data.</text>
</comment>
<feature type="region of interest" description="Disordered" evidence="1">
    <location>
        <begin position="95"/>
        <end position="171"/>
    </location>
</feature>
<evidence type="ECO:0000313" key="3">
    <source>
        <dbReference type="Proteomes" id="UP001302126"/>
    </source>
</evidence>
<gene>
    <name evidence="2" type="ORF">QBC35DRAFT_187488</name>
</gene>
<keyword evidence="3" id="KW-1185">Reference proteome</keyword>
<dbReference type="AlphaFoldDB" id="A0AAN6WY77"/>
<organism evidence="2 3">
    <name type="scientific">Podospora australis</name>
    <dbReference type="NCBI Taxonomy" id="1536484"/>
    <lineage>
        <taxon>Eukaryota</taxon>
        <taxon>Fungi</taxon>
        <taxon>Dikarya</taxon>
        <taxon>Ascomycota</taxon>
        <taxon>Pezizomycotina</taxon>
        <taxon>Sordariomycetes</taxon>
        <taxon>Sordariomycetidae</taxon>
        <taxon>Sordariales</taxon>
        <taxon>Podosporaceae</taxon>
        <taxon>Podospora</taxon>
    </lineage>
</organism>
<evidence type="ECO:0000313" key="2">
    <source>
        <dbReference type="EMBL" id="KAK4188687.1"/>
    </source>
</evidence>
<protein>
    <submittedName>
        <fullName evidence="2">Uncharacterized protein</fullName>
    </submittedName>
</protein>
<evidence type="ECO:0000256" key="1">
    <source>
        <dbReference type="SAM" id="MobiDB-lite"/>
    </source>
</evidence>
<reference evidence="2" key="1">
    <citation type="journal article" date="2023" name="Mol. Phylogenet. Evol.">
        <title>Genome-scale phylogeny and comparative genomics of the fungal order Sordariales.</title>
        <authorList>
            <person name="Hensen N."/>
            <person name="Bonometti L."/>
            <person name="Westerberg I."/>
            <person name="Brannstrom I.O."/>
            <person name="Guillou S."/>
            <person name="Cros-Aarteil S."/>
            <person name="Calhoun S."/>
            <person name="Haridas S."/>
            <person name="Kuo A."/>
            <person name="Mondo S."/>
            <person name="Pangilinan J."/>
            <person name="Riley R."/>
            <person name="LaButti K."/>
            <person name="Andreopoulos B."/>
            <person name="Lipzen A."/>
            <person name="Chen C."/>
            <person name="Yan M."/>
            <person name="Daum C."/>
            <person name="Ng V."/>
            <person name="Clum A."/>
            <person name="Steindorff A."/>
            <person name="Ohm R.A."/>
            <person name="Martin F."/>
            <person name="Silar P."/>
            <person name="Natvig D.O."/>
            <person name="Lalanne C."/>
            <person name="Gautier V."/>
            <person name="Ament-Velasquez S.L."/>
            <person name="Kruys A."/>
            <person name="Hutchinson M.I."/>
            <person name="Powell A.J."/>
            <person name="Barry K."/>
            <person name="Miller A.N."/>
            <person name="Grigoriev I.V."/>
            <person name="Debuchy R."/>
            <person name="Gladieux P."/>
            <person name="Hiltunen Thoren M."/>
            <person name="Johannesson H."/>
        </authorList>
    </citation>
    <scope>NUCLEOTIDE SEQUENCE</scope>
    <source>
        <strain evidence="2">PSN309</strain>
    </source>
</reference>
<sequence>MSTMTTATMLTLPGINSLMAMTPPQTPTPPRAELAYPTRSVQKQEWGLPPIAHLFRDISLVVSQSPLANVYTPVPSPTSTSNHITWDAVAHRRGSAPEHWPGVYSPPASCRGDSPTAPRRGSAPVRTVKQHKARVAPYPSGKQQKSELQKAQAAGYSDVPSGGGKKKPRGNEKYLDEQLAFIVYHKVDLGASWESILEAYVREWPVELGNPKRDKPGLECIYYRTNTRLPEMIDKKDKLLVLDAPPFETKKPDPDLGLKEGKDYFQYVVRDNVPYRCESVHCRSEARSLADRFPEDVANGRYPWVRPEHQEEVADLAWRRRMQRLDWLRTYGTNPDGTLCWQEDGKILYKYITQPEAEPDLTQGPLVFRSRL</sequence>
<proteinExistence type="predicted"/>
<name>A0AAN6WY77_9PEZI</name>
<dbReference type="EMBL" id="MU864385">
    <property type="protein sequence ID" value="KAK4188687.1"/>
    <property type="molecule type" value="Genomic_DNA"/>
</dbReference>
<reference evidence="2" key="2">
    <citation type="submission" date="2023-05" db="EMBL/GenBank/DDBJ databases">
        <authorList>
            <consortium name="Lawrence Berkeley National Laboratory"/>
            <person name="Steindorff A."/>
            <person name="Hensen N."/>
            <person name="Bonometti L."/>
            <person name="Westerberg I."/>
            <person name="Brannstrom I.O."/>
            <person name="Guillou S."/>
            <person name="Cros-Aarteil S."/>
            <person name="Calhoun S."/>
            <person name="Haridas S."/>
            <person name="Kuo A."/>
            <person name="Mondo S."/>
            <person name="Pangilinan J."/>
            <person name="Riley R."/>
            <person name="Labutti K."/>
            <person name="Andreopoulos B."/>
            <person name="Lipzen A."/>
            <person name="Chen C."/>
            <person name="Yanf M."/>
            <person name="Daum C."/>
            <person name="Ng V."/>
            <person name="Clum A."/>
            <person name="Ohm R."/>
            <person name="Martin F."/>
            <person name="Silar P."/>
            <person name="Natvig D."/>
            <person name="Lalanne C."/>
            <person name="Gautier V."/>
            <person name="Ament-Velasquez S.L."/>
            <person name="Kruys A."/>
            <person name="Hutchinson M.I."/>
            <person name="Powell A.J."/>
            <person name="Barry K."/>
            <person name="Miller A.N."/>
            <person name="Grigoriev I.V."/>
            <person name="Debuchy R."/>
            <person name="Gladieux P."/>
            <person name="Thoren M.H."/>
            <person name="Johannesson H."/>
        </authorList>
    </citation>
    <scope>NUCLEOTIDE SEQUENCE</scope>
    <source>
        <strain evidence="2">PSN309</strain>
    </source>
</reference>
<dbReference type="Proteomes" id="UP001302126">
    <property type="component" value="Unassembled WGS sequence"/>
</dbReference>
<accession>A0AAN6WY77</accession>